<sequence>MDAAESSTPTAPPQAPGEDLHCALALVNTAFSRPSGPYDGLRDPESAAAWLHDRGLLPSGNLVATQELERLLELRRSLRELLNAGLNGTSPEPTALSTLNTTLARAPAVHEIRWERSGPVADVRRPVDDPFGAALTMLAENAVELLTGPPSARLSTCGAPGCTRLFIRTHGARRWCSDRCGNRVRAARHYADHRGTRSRRP</sequence>
<dbReference type="PANTHER" id="PTHR35525">
    <property type="entry name" value="BLL6575 PROTEIN"/>
    <property type="match status" value="1"/>
</dbReference>
<dbReference type="InterPro" id="IPR021005">
    <property type="entry name" value="Znf_CGNR"/>
</dbReference>
<keyword evidence="3" id="KW-1185">Reference proteome</keyword>
<dbReference type="RefSeq" id="WP_344015291.1">
    <property type="nucleotide sequence ID" value="NZ_BAAAIZ010000083.1"/>
</dbReference>
<dbReference type="PANTHER" id="PTHR35525:SF3">
    <property type="entry name" value="BLL6575 PROTEIN"/>
    <property type="match status" value="1"/>
</dbReference>
<dbReference type="EMBL" id="BAAAIZ010000083">
    <property type="protein sequence ID" value="GAA1430948.1"/>
    <property type="molecule type" value="Genomic_DNA"/>
</dbReference>
<evidence type="ECO:0000259" key="1">
    <source>
        <dbReference type="Pfam" id="PF11706"/>
    </source>
</evidence>
<evidence type="ECO:0000313" key="3">
    <source>
        <dbReference type="Proteomes" id="UP001500973"/>
    </source>
</evidence>
<gene>
    <name evidence="2" type="ORF">GCM10009601_49080</name>
</gene>
<protein>
    <submittedName>
        <fullName evidence="2">CGNR zinc finger domain-containing protein</fullName>
    </submittedName>
</protein>
<dbReference type="Pfam" id="PF07336">
    <property type="entry name" value="ABATE"/>
    <property type="match status" value="1"/>
</dbReference>
<reference evidence="2 3" key="1">
    <citation type="journal article" date="2019" name="Int. J. Syst. Evol. Microbiol.">
        <title>The Global Catalogue of Microorganisms (GCM) 10K type strain sequencing project: providing services to taxonomists for standard genome sequencing and annotation.</title>
        <authorList>
            <consortium name="The Broad Institute Genomics Platform"/>
            <consortium name="The Broad Institute Genome Sequencing Center for Infectious Disease"/>
            <person name="Wu L."/>
            <person name="Ma J."/>
        </authorList>
    </citation>
    <scope>NUCLEOTIDE SEQUENCE [LARGE SCALE GENOMIC DNA]</scope>
    <source>
        <strain evidence="2 3">JCM 11756</strain>
    </source>
</reference>
<dbReference type="InterPro" id="IPR010852">
    <property type="entry name" value="ABATE"/>
</dbReference>
<dbReference type="InterPro" id="IPR023286">
    <property type="entry name" value="ABATE_dom_sf"/>
</dbReference>
<proteinExistence type="predicted"/>
<dbReference type="SUPFAM" id="SSF160904">
    <property type="entry name" value="Jann2411-like"/>
    <property type="match status" value="1"/>
</dbReference>
<name>A0ABN1Z560_9ACTN</name>
<organism evidence="2 3">
    <name type="scientific">Streptomyces thermospinosisporus</name>
    <dbReference type="NCBI Taxonomy" id="161482"/>
    <lineage>
        <taxon>Bacteria</taxon>
        <taxon>Bacillati</taxon>
        <taxon>Actinomycetota</taxon>
        <taxon>Actinomycetes</taxon>
        <taxon>Kitasatosporales</taxon>
        <taxon>Streptomycetaceae</taxon>
        <taxon>Streptomyces</taxon>
    </lineage>
</organism>
<dbReference type="Pfam" id="PF11706">
    <property type="entry name" value="zf-CGNR"/>
    <property type="match status" value="1"/>
</dbReference>
<accession>A0ABN1Z560</accession>
<feature type="domain" description="Zinc finger CGNR" evidence="1">
    <location>
        <begin position="153"/>
        <end position="191"/>
    </location>
</feature>
<dbReference type="Proteomes" id="UP001500973">
    <property type="component" value="Unassembled WGS sequence"/>
</dbReference>
<comment type="caution">
    <text evidence="2">The sequence shown here is derived from an EMBL/GenBank/DDBJ whole genome shotgun (WGS) entry which is preliminary data.</text>
</comment>
<dbReference type="Gene3D" id="1.10.3300.10">
    <property type="entry name" value="Jann2411-like domain"/>
    <property type="match status" value="1"/>
</dbReference>
<evidence type="ECO:0000313" key="2">
    <source>
        <dbReference type="EMBL" id="GAA1430948.1"/>
    </source>
</evidence>